<evidence type="ECO:0000256" key="3">
    <source>
        <dbReference type="ARBA" id="ARBA00022840"/>
    </source>
</evidence>
<dbReference type="Gene3D" id="2.30.30.100">
    <property type="match status" value="1"/>
</dbReference>
<dbReference type="InterPro" id="IPR004408">
    <property type="entry name" value="Biotin_CoA_COase_ligase"/>
</dbReference>
<keyword evidence="8" id="KW-1185">Reference proteome</keyword>
<dbReference type="GO" id="GO:0006355">
    <property type="term" value="P:regulation of DNA-templated transcription"/>
    <property type="evidence" value="ECO:0007669"/>
    <property type="project" value="UniProtKB-UniRule"/>
</dbReference>
<reference evidence="7 8" key="1">
    <citation type="journal article" date="2009" name="Stand. Genomic Sci.">
        <title>Complete genome sequence of Desulfotomaculum acetoxidans type strain (5575).</title>
        <authorList>
            <person name="Spring S."/>
            <person name="Lapidus A."/>
            <person name="Schroder M."/>
            <person name="Gleim D."/>
            <person name="Sims D."/>
            <person name="Meincke L."/>
            <person name="Glavina Del Rio T."/>
            <person name="Tice H."/>
            <person name="Copeland A."/>
            <person name="Cheng J.F."/>
            <person name="Lucas S."/>
            <person name="Chen F."/>
            <person name="Nolan M."/>
            <person name="Bruce D."/>
            <person name="Goodwin L."/>
            <person name="Pitluck S."/>
            <person name="Ivanova N."/>
            <person name="Mavromatis K."/>
            <person name="Mikhailova N."/>
            <person name="Pati A."/>
            <person name="Chen A."/>
            <person name="Palaniappan K."/>
            <person name="Land M."/>
            <person name="Hauser L."/>
            <person name="Chang Y.J."/>
            <person name="Jeffries C.D."/>
            <person name="Chain P."/>
            <person name="Saunders E."/>
            <person name="Brettin T."/>
            <person name="Detter J.C."/>
            <person name="Goker M."/>
            <person name="Bristow J."/>
            <person name="Eisen J.A."/>
            <person name="Markowitz V."/>
            <person name="Hugenholtz P."/>
            <person name="Kyrpides N.C."/>
            <person name="Klenk H.P."/>
            <person name="Han C."/>
        </authorList>
    </citation>
    <scope>NUCLEOTIDE SEQUENCE [LARGE SCALE GENOMIC DNA]</scope>
    <source>
        <strain evidence="8">ATCC 49208 / DSM 771 / VKM B-1644</strain>
    </source>
</reference>
<dbReference type="eggNOG" id="COG0340">
    <property type="taxonomic scope" value="Bacteria"/>
</dbReference>
<dbReference type="GO" id="GO:0005737">
    <property type="term" value="C:cytoplasm"/>
    <property type="evidence" value="ECO:0007669"/>
    <property type="project" value="TreeGrafter"/>
</dbReference>
<dbReference type="Proteomes" id="UP000002217">
    <property type="component" value="Chromosome"/>
</dbReference>
<comment type="catalytic activity">
    <reaction evidence="5">
        <text>biotin + L-lysyl-[protein] + ATP = N(6)-biotinyl-L-lysyl-[protein] + AMP + diphosphate + H(+)</text>
        <dbReference type="Rhea" id="RHEA:11756"/>
        <dbReference type="Rhea" id="RHEA-COMP:9752"/>
        <dbReference type="Rhea" id="RHEA-COMP:10505"/>
        <dbReference type="ChEBI" id="CHEBI:15378"/>
        <dbReference type="ChEBI" id="CHEBI:29969"/>
        <dbReference type="ChEBI" id="CHEBI:30616"/>
        <dbReference type="ChEBI" id="CHEBI:33019"/>
        <dbReference type="ChEBI" id="CHEBI:57586"/>
        <dbReference type="ChEBI" id="CHEBI:83144"/>
        <dbReference type="ChEBI" id="CHEBI:456215"/>
        <dbReference type="EC" id="6.3.4.15"/>
    </reaction>
</comment>
<dbReference type="InterPro" id="IPR030855">
    <property type="entry name" value="Bifunct_BirA"/>
</dbReference>
<sequence>MKNRILELLKFDRESYISGEEICRILGVSRTAVWKHIQVLRDEGYKILSMPSKGYCLTAIPDRLYPEEIMSGLLTKSLGRDVRYFEIVDSTNNKAKELAGFKGLSHEAGLTAAEGMLVIAEEQTGGRGRLGRSWHAPYGKGIWMSVLLRPQVCLEIVYQMTMITAVAVMRAVREVCGIAPEIKWPNDLQYEGKKLCGILTEMSAEADRVNYIVVGIGINTASAGDLIPPQITHQMTSLSEITGKPVSRVKLVQEVLQELEACYDSWLAGGFPELLEEWKSHCNSLNRQVAVKTLHEVYTGWSMDVNSDGALLLKLDNGEIKKFVSGDVS</sequence>
<dbReference type="Pfam" id="PF02237">
    <property type="entry name" value="BPL_C"/>
    <property type="match status" value="1"/>
</dbReference>
<keyword evidence="2 5" id="KW-0547">Nucleotide-binding</keyword>
<dbReference type="InterPro" id="IPR008988">
    <property type="entry name" value="Transcriptional_repressor_C"/>
</dbReference>
<dbReference type="SUPFAM" id="SSF46785">
    <property type="entry name" value="Winged helix' DNA-binding domain"/>
    <property type="match status" value="1"/>
</dbReference>
<dbReference type="InterPro" id="IPR036390">
    <property type="entry name" value="WH_DNA-bd_sf"/>
</dbReference>
<dbReference type="PANTHER" id="PTHR12835:SF5">
    <property type="entry name" value="BIOTIN--PROTEIN LIGASE"/>
    <property type="match status" value="1"/>
</dbReference>
<evidence type="ECO:0000313" key="8">
    <source>
        <dbReference type="Proteomes" id="UP000002217"/>
    </source>
</evidence>
<keyword evidence="3 5" id="KW-0067">ATP-binding</keyword>
<dbReference type="InterPro" id="IPR045864">
    <property type="entry name" value="aa-tRNA-synth_II/BPL/LPL"/>
</dbReference>
<protein>
    <recommendedName>
        <fullName evidence="5">Bifunctional ligase/repressor BirA</fullName>
    </recommendedName>
    <alternativeName>
        <fullName evidence="5">Biotin--[acetyl-CoA-carboxylase] ligase</fullName>
        <ecNumber evidence="5">6.3.4.15</ecNumber>
    </alternativeName>
    <alternativeName>
        <fullName evidence="5">Biotin--protein ligase</fullName>
    </alternativeName>
    <alternativeName>
        <fullName evidence="5">Biotin-[acetyl-CoA carboxylase] synthetase</fullName>
    </alternativeName>
</protein>
<dbReference type="InterPro" id="IPR011991">
    <property type="entry name" value="ArsR-like_HTH"/>
</dbReference>
<evidence type="ECO:0000259" key="6">
    <source>
        <dbReference type="PROSITE" id="PS51733"/>
    </source>
</evidence>
<dbReference type="STRING" id="485916.Dtox_0244"/>
<proteinExistence type="inferred from homology"/>
<dbReference type="OrthoDB" id="9807064at2"/>
<dbReference type="InterPro" id="IPR003142">
    <property type="entry name" value="BPL_C"/>
</dbReference>
<keyword evidence="5" id="KW-0804">Transcription</keyword>
<feature type="domain" description="BPL/LPL catalytic" evidence="6">
    <location>
        <begin position="67"/>
        <end position="267"/>
    </location>
</feature>
<dbReference type="Pfam" id="PF03099">
    <property type="entry name" value="BPL_LplA_LipB"/>
    <property type="match status" value="1"/>
</dbReference>
<evidence type="ECO:0000256" key="1">
    <source>
        <dbReference type="ARBA" id="ARBA00022598"/>
    </source>
</evidence>
<dbReference type="SUPFAM" id="SSF55681">
    <property type="entry name" value="Class II aaRS and biotin synthetases"/>
    <property type="match status" value="1"/>
</dbReference>
<dbReference type="Pfam" id="PF08279">
    <property type="entry name" value="HTH_11"/>
    <property type="match status" value="1"/>
</dbReference>
<gene>
    <name evidence="5" type="primary">birA</name>
    <name evidence="7" type="ordered locus">Dtox_0244</name>
</gene>
<dbReference type="AlphaFoldDB" id="C8W3U3"/>
<keyword evidence="5" id="KW-0805">Transcription regulation</keyword>
<organism evidence="7 8">
    <name type="scientific">Desulfofarcimen acetoxidans (strain ATCC 49208 / DSM 771 / KCTC 5769 / VKM B-1644 / 5575)</name>
    <name type="common">Desulfotomaculum acetoxidans</name>
    <dbReference type="NCBI Taxonomy" id="485916"/>
    <lineage>
        <taxon>Bacteria</taxon>
        <taxon>Bacillati</taxon>
        <taxon>Bacillota</taxon>
        <taxon>Clostridia</taxon>
        <taxon>Eubacteriales</taxon>
        <taxon>Peptococcaceae</taxon>
        <taxon>Desulfofarcimen</taxon>
    </lineage>
</organism>
<feature type="binding site" evidence="5">
    <location>
        <begin position="90"/>
        <end position="92"/>
    </location>
    <ligand>
        <name>biotin</name>
        <dbReference type="ChEBI" id="CHEBI:57586"/>
    </ligand>
</feature>
<dbReference type="EC" id="6.3.4.15" evidence="5"/>
<dbReference type="InterPro" id="IPR013196">
    <property type="entry name" value="HTH_11"/>
</dbReference>
<dbReference type="HOGENOM" id="CLU_051096_0_0_9"/>
<dbReference type="Gene3D" id="1.10.10.10">
    <property type="entry name" value="Winged helix-like DNA-binding domain superfamily/Winged helix DNA-binding domain"/>
    <property type="match status" value="1"/>
</dbReference>
<keyword evidence="5" id="KW-0238">DNA-binding</keyword>
<evidence type="ECO:0000313" key="7">
    <source>
        <dbReference type="EMBL" id="ACV61197.1"/>
    </source>
</evidence>
<dbReference type="GO" id="GO:0009249">
    <property type="term" value="P:protein lipoylation"/>
    <property type="evidence" value="ECO:0007669"/>
    <property type="project" value="UniProtKB-ARBA"/>
</dbReference>
<comment type="function">
    <text evidence="5">Acts both as a biotin--[acetyl-CoA-carboxylase] ligase and a repressor.</text>
</comment>
<dbReference type="KEGG" id="dae:Dtox_0244"/>
<evidence type="ECO:0000256" key="5">
    <source>
        <dbReference type="HAMAP-Rule" id="MF_00978"/>
    </source>
</evidence>
<dbReference type="InterPro" id="IPR036388">
    <property type="entry name" value="WH-like_DNA-bd_sf"/>
</dbReference>
<accession>C8W3U3</accession>
<dbReference type="PROSITE" id="PS51733">
    <property type="entry name" value="BPL_LPL_CATALYTIC"/>
    <property type="match status" value="1"/>
</dbReference>
<dbReference type="RefSeq" id="WP_015755918.1">
    <property type="nucleotide sequence ID" value="NC_013216.1"/>
</dbReference>
<dbReference type="CDD" id="cd00090">
    <property type="entry name" value="HTH_ARSR"/>
    <property type="match status" value="1"/>
</dbReference>
<keyword evidence="4 5" id="KW-0092">Biotin</keyword>
<dbReference type="EMBL" id="CP001720">
    <property type="protein sequence ID" value="ACV61197.1"/>
    <property type="molecule type" value="Genomic_DNA"/>
</dbReference>
<dbReference type="GO" id="GO:0004077">
    <property type="term" value="F:biotin--[biotin carboxyl-carrier protein] ligase activity"/>
    <property type="evidence" value="ECO:0007669"/>
    <property type="project" value="UniProtKB-UniRule"/>
</dbReference>
<dbReference type="HAMAP" id="MF_00978">
    <property type="entry name" value="Bifunct_BirA"/>
    <property type="match status" value="1"/>
</dbReference>
<feature type="DNA-binding region" description="H-T-H motif" evidence="5">
    <location>
        <begin position="19"/>
        <end position="38"/>
    </location>
</feature>
<feature type="binding site" evidence="5">
    <location>
        <begin position="127"/>
        <end position="129"/>
    </location>
    <ligand>
        <name>biotin</name>
        <dbReference type="ChEBI" id="CHEBI:57586"/>
    </ligand>
</feature>
<dbReference type="GO" id="GO:0016740">
    <property type="term" value="F:transferase activity"/>
    <property type="evidence" value="ECO:0007669"/>
    <property type="project" value="UniProtKB-ARBA"/>
</dbReference>
<dbReference type="Gene3D" id="3.30.930.10">
    <property type="entry name" value="Bira Bifunctional Protein, Domain 2"/>
    <property type="match status" value="1"/>
</dbReference>
<feature type="binding site" evidence="5">
    <location>
        <position position="194"/>
    </location>
    <ligand>
        <name>biotin</name>
        <dbReference type="ChEBI" id="CHEBI:57586"/>
    </ligand>
</feature>
<evidence type="ECO:0000256" key="2">
    <source>
        <dbReference type="ARBA" id="ARBA00022741"/>
    </source>
</evidence>
<dbReference type="CDD" id="cd16442">
    <property type="entry name" value="BPL"/>
    <property type="match status" value="1"/>
</dbReference>
<keyword evidence="1 5" id="KW-0436">Ligase</keyword>
<keyword evidence="5" id="KW-0678">Repressor</keyword>
<feature type="binding site" evidence="5">
    <location>
        <position position="123"/>
    </location>
    <ligand>
        <name>biotin</name>
        <dbReference type="ChEBI" id="CHEBI:57586"/>
    </ligand>
</feature>
<dbReference type="SUPFAM" id="SSF50037">
    <property type="entry name" value="C-terminal domain of transcriptional repressors"/>
    <property type="match status" value="1"/>
</dbReference>
<dbReference type="InterPro" id="IPR004143">
    <property type="entry name" value="BPL_LPL_catalytic"/>
</dbReference>
<name>C8W3U3_DESAS</name>
<dbReference type="eggNOG" id="COG1654">
    <property type="taxonomic scope" value="Bacteria"/>
</dbReference>
<dbReference type="GO" id="GO:0003677">
    <property type="term" value="F:DNA binding"/>
    <property type="evidence" value="ECO:0007669"/>
    <property type="project" value="UniProtKB-UniRule"/>
</dbReference>
<dbReference type="PANTHER" id="PTHR12835">
    <property type="entry name" value="BIOTIN PROTEIN LIGASE"/>
    <property type="match status" value="1"/>
</dbReference>
<evidence type="ECO:0000256" key="4">
    <source>
        <dbReference type="ARBA" id="ARBA00023267"/>
    </source>
</evidence>
<dbReference type="GO" id="GO:0005524">
    <property type="term" value="F:ATP binding"/>
    <property type="evidence" value="ECO:0007669"/>
    <property type="project" value="UniProtKB-UniRule"/>
</dbReference>
<dbReference type="NCBIfam" id="TIGR00121">
    <property type="entry name" value="birA_ligase"/>
    <property type="match status" value="1"/>
</dbReference>
<comment type="similarity">
    <text evidence="5">Belongs to the biotin--protein ligase family.</text>
</comment>